<dbReference type="InterPro" id="IPR005846">
    <property type="entry name" value="A-D-PHexomutase_a/b/a-III"/>
</dbReference>
<dbReference type="Proteomes" id="UP000467327">
    <property type="component" value="Chromosome"/>
</dbReference>
<dbReference type="AlphaFoldDB" id="A0AAD1HLM8"/>
<evidence type="ECO:0000256" key="1">
    <source>
        <dbReference type="ARBA" id="ARBA00001946"/>
    </source>
</evidence>
<feature type="domain" description="Alpha-D-phosphohexomutase C-terminal" evidence="8">
    <location>
        <begin position="482"/>
        <end position="501"/>
    </location>
</feature>
<dbReference type="Gene3D" id="3.30.310.50">
    <property type="entry name" value="Alpha-D-phosphohexomutase, C-terminal domain"/>
    <property type="match status" value="1"/>
</dbReference>
<dbReference type="KEGG" id="maic:MAIC_12440"/>
<dbReference type="SUPFAM" id="SSF53738">
    <property type="entry name" value="Phosphoglucomutase, first 3 domains"/>
    <property type="match status" value="3"/>
</dbReference>
<evidence type="ECO:0000259" key="8">
    <source>
        <dbReference type="Pfam" id="PF00408"/>
    </source>
</evidence>
<dbReference type="GO" id="GO:0000287">
    <property type="term" value="F:magnesium ion binding"/>
    <property type="evidence" value="ECO:0007669"/>
    <property type="project" value="InterPro"/>
</dbReference>
<dbReference type="EMBL" id="AP022561">
    <property type="protein sequence ID" value="BBX06441.1"/>
    <property type="molecule type" value="Genomic_DNA"/>
</dbReference>
<dbReference type="InterPro" id="IPR016055">
    <property type="entry name" value="A-D-PHexomutase_a/b/a-I/II/III"/>
</dbReference>
<evidence type="ECO:0000313" key="12">
    <source>
        <dbReference type="EMBL" id="BBX06441.1"/>
    </source>
</evidence>
<evidence type="ECO:0000256" key="6">
    <source>
        <dbReference type="ARBA" id="ARBA00023235"/>
    </source>
</evidence>
<protein>
    <submittedName>
        <fullName evidence="12">Phosphomannomutase PmmB</fullName>
    </submittedName>
</protein>
<comment type="cofactor">
    <cofactor evidence="1">
        <name>Mg(2+)</name>
        <dbReference type="ChEBI" id="CHEBI:18420"/>
    </cofactor>
</comment>
<dbReference type="Pfam" id="PF02880">
    <property type="entry name" value="PGM_PMM_III"/>
    <property type="match status" value="1"/>
</dbReference>
<dbReference type="PANTHER" id="PTHR45745:SF1">
    <property type="entry name" value="PHOSPHOGLUCOMUTASE 2B-RELATED"/>
    <property type="match status" value="1"/>
</dbReference>
<dbReference type="CDD" id="cd05799">
    <property type="entry name" value="PGM2"/>
    <property type="match status" value="1"/>
</dbReference>
<sequence>MTEEDWIAHDPDPVTAAELAALDPGERAARFAKPLTFGTAGLRGPVRGGPDSMNLAIVVRATWAVSRVLTERGLGGSTVVVGRDARHGSVPFAIAAAEVFAAQGFSVITWDHPVPTPVVAFAVRHTGAAAGVQITASHNPRTDNGYKVYFDGGLQIISPTDREIEAAITTAPPADQIPRRPVHPADDTLIDAYVTRAAMVRRGDHGNPRVALTALHGVGGELAMRTLRTAGFGDVHTVASQFAPDPDFPTVAFPNPEEPGAADALLQLADEIGADIAIALDPDADRCAVGIPTPDGWRMLSGDETGWLLGDYILSTLDATDAATSVVANSVVSSTLLGKIAADYGARHVVTLTGFKWLARADAELTGFRLVYAYEEAIGHCVDPAAVRDKDGISAAVLACDLVAHSGAQGISITDALDRLALRHGVHTTAALSRRVADAVEAAAMMDRLRADPPAELAGFPVGATVDGDAVFLTGGDQQTTVRVVVRPSGTEPKVKCYTEVGLAVGADLAKIRERAAAVQQQLLATAQSW</sequence>
<evidence type="ECO:0000256" key="2">
    <source>
        <dbReference type="ARBA" id="ARBA00010231"/>
    </source>
</evidence>
<keyword evidence="13" id="KW-1185">Reference proteome</keyword>
<dbReference type="InterPro" id="IPR005845">
    <property type="entry name" value="A-D-PHexomutase_a/b/a-II"/>
</dbReference>
<evidence type="ECO:0000259" key="11">
    <source>
        <dbReference type="Pfam" id="PF02880"/>
    </source>
</evidence>
<evidence type="ECO:0000259" key="9">
    <source>
        <dbReference type="Pfam" id="PF02878"/>
    </source>
</evidence>
<dbReference type="InterPro" id="IPR005844">
    <property type="entry name" value="A-D-PHexomutase_a/b/a-I"/>
</dbReference>
<name>A0AAD1HLM8_9MYCO</name>
<dbReference type="InterPro" id="IPR016066">
    <property type="entry name" value="A-D-PHexomutase_CS"/>
</dbReference>
<feature type="domain" description="Alpha-D-phosphohexomutase alpha/beta/alpha" evidence="9">
    <location>
        <begin position="36"/>
        <end position="170"/>
    </location>
</feature>
<accession>A0AAD1HLM8</accession>
<dbReference type="GO" id="GO:0006166">
    <property type="term" value="P:purine ribonucleoside salvage"/>
    <property type="evidence" value="ECO:0007669"/>
    <property type="project" value="TreeGrafter"/>
</dbReference>
<dbReference type="Pfam" id="PF02879">
    <property type="entry name" value="PGM_PMM_II"/>
    <property type="match status" value="1"/>
</dbReference>
<evidence type="ECO:0000259" key="10">
    <source>
        <dbReference type="Pfam" id="PF02879"/>
    </source>
</evidence>
<organism evidence="12 13">
    <name type="scientific">Mycolicibacterium aichiense</name>
    <dbReference type="NCBI Taxonomy" id="1799"/>
    <lineage>
        <taxon>Bacteria</taxon>
        <taxon>Bacillati</taxon>
        <taxon>Actinomycetota</taxon>
        <taxon>Actinomycetes</taxon>
        <taxon>Mycobacteriales</taxon>
        <taxon>Mycobacteriaceae</taxon>
        <taxon>Mycolicibacterium</taxon>
    </lineage>
</organism>
<keyword evidence="5 7" id="KW-0460">Magnesium</keyword>
<dbReference type="RefSeq" id="WP_115316750.1">
    <property type="nucleotide sequence ID" value="NZ_AP022561.1"/>
</dbReference>
<proteinExistence type="inferred from homology"/>
<dbReference type="SUPFAM" id="SSF55957">
    <property type="entry name" value="Phosphoglucomutase, C-terminal domain"/>
    <property type="match status" value="1"/>
</dbReference>
<dbReference type="GO" id="GO:0005975">
    <property type="term" value="P:carbohydrate metabolic process"/>
    <property type="evidence" value="ECO:0007669"/>
    <property type="project" value="InterPro"/>
</dbReference>
<dbReference type="PRINTS" id="PR00509">
    <property type="entry name" value="PGMPMM"/>
</dbReference>
<dbReference type="InterPro" id="IPR036900">
    <property type="entry name" value="A-D-PHexomutase_C_sf"/>
</dbReference>
<dbReference type="PROSITE" id="PS00710">
    <property type="entry name" value="PGM_PMM"/>
    <property type="match status" value="1"/>
</dbReference>
<keyword evidence="3" id="KW-0597">Phosphoprotein</keyword>
<dbReference type="PANTHER" id="PTHR45745">
    <property type="entry name" value="PHOSPHOMANNOMUTASE 45A"/>
    <property type="match status" value="1"/>
</dbReference>
<comment type="similarity">
    <text evidence="2 7">Belongs to the phosphohexose mutase family.</text>
</comment>
<feature type="domain" description="Alpha-D-phosphohexomutase alpha/beta/alpha" evidence="11">
    <location>
        <begin position="302"/>
        <end position="409"/>
    </location>
</feature>
<dbReference type="InterPro" id="IPR005843">
    <property type="entry name" value="A-D-PHexomutase_C"/>
</dbReference>
<evidence type="ECO:0000313" key="13">
    <source>
        <dbReference type="Proteomes" id="UP000467327"/>
    </source>
</evidence>
<dbReference type="GO" id="GO:0008973">
    <property type="term" value="F:phosphopentomutase activity"/>
    <property type="evidence" value="ECO:0007669"/>
    <property type="project" value="TreeGrafter"/>
</dbReference>
<dbReference type="Pfam" id="PF00408">
    <property type="entry name" value="PGM_PMM_IV"/>
    <property type="match status" value="1"/>
</dbReference>
<reference evidence="12 13" key="1">
    <citation type="journal article" date="2019" name="Emerg. Microbes Infect.">
        <title>Comprehensive subspecies identification of 175 nontuberculous mycobacteria species based on 7547 genomic profiles.</title>
        <authorList>
            <person name="Matsumoto Y."/>
            <person name="Kinjo T."/>
            <person name="Motooka D."/>
            <person name="Nabeya D."/>
            <person name="Jung N."/>
            <person name="Uechi K."/>
            <person name="Horii T."/>
            <person name="Iida T."/>
            <person name="Fujita J."/>
            <person name="Nakamura S."/>
        </authorList>
    </citation>
    <scope>NUCLEOTIDE SEQUENCE [LARGE SCALE GENOMIC DNA]</scope>
    <source>
        <strain evidence="12 13">JCM 6376</strain>
    </source>
</reference>
<keyword evidence="4 7" id="KW-0479">Metal-binding</keyword>
<keyword evidence="6" id="KW-0413">Isomerase</keyword>
<gene>
    <name evidence="12" type="primary">pmmB</name>
    <name evidence="12" type="ORF">MAIC_12440</name>
</gene>
<dbReference type="Pfam" id="PF02878">
    <property type="entry name" value="PGM_PMM_I"/>
    <property type="match status" value="1"/>
</dbReference>
<evidence type="ECO:0000256" key="7">
    <source>
        <dbReference type="RuleBase" id="RU004326"/>
    </source>
</evidence>
<dbReference type="InterPro" id="IPR005841">
    <property type="entry name" value="Alpha-D-phosphohexomutase_SF"/>
</dbReference>
<dbReference type="Gene3D" id="3.40.120.10">
    <property type="entry name" value="Alpha-D-Glucose-1,6-Bisphosphate, subunit A, domain 3"/>
    <property type="match status" value="3"/>
</dbReference>
<evidence type="ECO:0000256" key="3">
    <source>
        <dbReference type="ARBA" id="ARBA00022553"/>
    </source>
</evidence>
<feature type="domain" description="Alpha-D-phosphohexomutase alpha/beta/alpha" evidence="10">
    <location>
        <begin position="207"/>
        <end position="289"/>
    </location>
</feature>
<evidence type="ECO:0000256" key="4">
    <source>
        <dbReference type="ARBA" id="ARBA00022723"/>
    </source>
</evidence>
<evidence type="ECO:0000256" key="5">
    <source>
        <dbReference type="ARBA" id="ARBA00022842"/>
    </source>
</evidence>